<keyword evidence="2" id="KW-1133">Transmembrane helix</keyword>
<dbReference type="Proteomes" id="UP000887565">
    <property type="component" value="Unplaced"/>
</dbReference>
<reference evidence="5" key="1">
    <citation type="submission" date="2022-11" db="UniProtKB">
        <authorList>
            <consortium name="WormBaseParasite"/>
        </authorList>
    </citation>
    <scope>IDENTIFICATION</scope>
</reference>
<evidence type="ECO:0000259" key="3">
    <source>
        <dbReference type="PROSITE" id="PS51034"/>
    </source>
</evidence>
<dbReference type="WBParaSite" id="nRc.2.0.1.t44346-RA">
    <property type="protein sequence ID" value="nRc.2.0.1.t44346-RA"/>
    <property type="gene ID" value="nRc.2.0.1.g44346"/>
</dbReference>
<keyword evidence="4" id="KW-1185">Reference proteome</keyword>
<keyword evidence="2" id="KW-0472">Membrane</keyword>
<evidence type="ECO:0000313" key="4">
    <source>
        <dbReference type="Proteomes" id="UP000887565"/>
    </source>
</evidence>
<organism evidence="4 5">
    <name type="scientific">Romanomermis culicivorax</name>
    <name type="common">Nematode worm</name>
    <dbReference type="NCBI Taxonomy" id="13658"/>
    <lineage>
        <taxon>Eukaryota</taxon>
        <taxon>Metazoa</taxon>
        <taxon>Ecdysozoa</taxon>
        <taxon>Nematoda</taxon>
        <taxon>Enoplea</taxon>
        <taxon>Dorylaimia</taxon>
        <taxon>Mermithida</taxon>
        <taxon>Mermithoidea</taxon>
        <taxon>Mermithidae</taxon>
        <taxon>Romanomermis</taxon>
    </lineage>
</organism>
<dbReference type="InterPro" id="IPR051962">
    <property type="entry name" value="Cuticlin"/>
</dbReference>
<protein>
    <submittedName>
        <fullName evidence="5">ZP domain-containing protein</fullName>
    </submittedName>
</protein>
<name>A0A915L1J1_ROMCU</name>
<evidence type="ECO:0000313" key="5">
    <source>
        <dbReference type="WBParaSite" id="nRc.2.0.1.t44346-RA"/>
    </source>
</evidence>
<dbReference type="Pfam" id="PF25301">
    <property type="entry name" value="CUT_C"/>
    <property type="match status" value="1"/>
</dbReference>
<accession>A0A915L1J1</accession>
<keyword evidence="2" id="KW-0812">Transmembrane</keyword>
<feature type="domain" description="ZP" evidence="3">
    <location>
        <begin position="1"/>
        <end position="80"/>
    </location>
</feature>
<evidence type="ECO:0000256" key="1">
    <source>
        <dbReference type="ARBA" id="ARBA00022729"/>
    </source>
</evidence>
<dbReference type="PANTHER" id="PTHR22907:SF34">
    <property type="entry name" value="ZP DOMAIN-CONTAINING PROTEIN"/>
    <property type="match status" value="1"/>
</dbReference>
<sequence>MMVHSCFTDDGNGKRFSLLDQAGCPQDRYLMNHINYTDDLTGGVFSQVFKYADKPVLFFQCQIHVAVKEDGQCQRPSENCSLTLRTKRSAKIRQPRWSQEYDVSFEIPTILDLVESDQLDSQVSKPYEFTSWNRRFFNSNDVRRFKHLPNKTFCLDWFTVYYILAVLCILSSLILSFVCRSSIRIRK</sequence>
<evidence type="ECO:0000256" key="2">
    <source>
        <dbReference type="SAM" id="Phobius"/>
    </source>
</evidence>
<dbReference type="PANTHER" id="PTHR22907">
    <property type="entry name" value="GH04558P"/>
    <property type="match status" value="1"/>
</dbReference>
<dbReference type="PROSITE" id="PS51034">
    <property type="entry name" value="ZP_2"/>
    <property type="match status" value="1"/>
</dbReference>
<dbReference type="AlphaFoldDB" id="A0A915L1J1"/>
<feature type="transmembrane region" description="Helical" evidence="2">
    <location>
        <begin position="160"/>
        <end position="179"/>
    </location>
</feature>
<proteinExistence type="predicted"/>
<dbReference type="InterPro" id="IPR001507">
    <property type="entry name" value="ZP_dom"/>
</dbReference>
<keyword evidence="1" id="KW-0732">Signal</keyword>
<dbReference type="InterPro" id="IPR057475">
    <property type="entry name" value="CUT_C"/>
</dbReference>